<evidence type="ECO:0000313" key="2">
    <source>
        <dbReference type="EMBL" id="GBP63436.1"/>
    </source>
</evidence>
<name>A0A4C1XHR2_EUMVA</name>
<sequence length="92" mass="10104">MNLHTLNKQSTDKGRFRFLYTEWKSCRRPRINILTYYYTMKAPLTGVQIDRGGVSAAGARGVGGGRRAAASTRLAANKAPPERAPQPPPAMD</sequence>
<feature type="compositionally biased region" description="Low complexity" evidence="1">
    <location>
        <begin position="67"/>
        <end position="76"/>
    </location>
</feature>
<keyword evidence="3" id="KW-1185">Reference proteome</keyword>
<feature type="region of interest" description="Disordered" evidence="1">
    <location>
        <begin position="59"/>
        <end position="92"/>
    </location>
</feature>
<proteinExistence type="predicted"/>
<evidence type="ECO:0000313" key="3">
    <source>
        <dbReference type="Proteomes" id="UP000299102"/>
    </source>
</evidence>
<dbReference type="EMBL" id="BGZK01000869">
    <property type="protein sequence ID" value="GBP63436.1"/>
    <property type="molecule type" value="Genomic_DNA"/>
</dbReference>
<dbReference type="AlphaFoldDB" id="A0A4C1XHR2"/>
<organism evidence="2 3">
    <name type="scientific">Eumeta variegata</name>
    <name type="common">Bagworm moth</name>
    <name type="synonym">Eumeta japonica</name>
    <dbReference type="NCBI Taxonomy" id="151549"/>
    <lineage>
        <taxon>Eukaryota</taxon>
        <taxon>Metazoa</taxon>
        <taxon>Ecdysozoa</taxon>
        <taxon>Arthropoda</taxon>
        <taxon>Hexapoda</taxon>
        <taxon>Insecta</taxon>
        <taxon>Pterygota</taxon>
        <taxon>Neoptera</taxon>
        <taxon>Endopterygota</taxon>
        <taxon>Lepidoptera</taxon>
        <taxon>Glossata</taxon>
        <taxon>Ditrysia</taxon>
        <taxon>Tineoidea</taxon>
        <taxon>Psychidae</taxon>
        <taxon>Oiketicinae</taxon>
        <taxon>Eumeta</taxon>
    </lineage>
</organism>
<reference evidence="2 3" key="1">
    <citation type="journal article" date="2019" name="Commun. Biol.">
        <title>The bagworm genome reveals a unique fibroin gene that provides high tensile strength.</title>
        <authorList>
            <person name="Kono N."/>
            <person name="Nakamura H."/>
            <person name="Ohtoshi R."/>
            <person name="Tomita M."/>
            <person name="Numata K."/>
            <person name="Arakawa K."/>
        </authorList>
    </citation>
    <scope>NUCLEOTIDE SEQUENCE [LARGE SCALE GENOMIC DNA]</scope>
</reference>
<evidence type="ECO:0000256" key="1">
    <source>
        <dbReference type="SAM" id="MobiDB-lite"/>
    </source>
</evidence>
<dbReference type="Proteomes" id="UP000299102">
    <property type="component" value="Unassembled WGS sequence"/>
</dbReference>
<gene>
    <name evidence="2" type="ORF">EVAR_35326_1</name>
</gene>
<feature type="compositionally biased region" description="Pro residues" evidence="1">
    <location>
        <begin position="82"/>
        <end position="92"/>
    </location>
</feature>
<protein>
    <submittedName>
        <fullName evidence="2">Uncharacterized protein</fullName>
    </submittedName>
</protein>
<comment type="caution">
    <text evidence="2">The sequence shown here is derived from an EMBL/GenBank/DDBJ whole genome shotgun (WGS) entry which is preliminary data.</text>
</comment>
<accession>A0A4C1XHR2</accession>